<feature type="compositionally biased region" description="Polar residues" evidence="1">
    <location>
        <begin position="346"/>
        <end position="365"/>
    </location>
</feature>
<proteinExistence type="predicted"/>
<feature type="compositionally biased region" description="Polar residues" evidence="1">
    <location>
        <begin position="191"/>
        <end position="222"/>
    </location>
</feature>
<evidence type="ECO:0000313" key="3">
    <source>
        <dbReference type="Proteomes" id="UP001302126"/>
    </source>
</evidence>
<feature type="region of interest" description="Disordered" evidence="1">
    <location>
        <begin position="150"/>
        <end position="240"/>
    </location>
</feature>
<evidence type="ECO:0000256" key="1">
    <source>
        <dbReference type="SAM" id="MobiDB-lite"/>
    </source>
</evidence>
<sequence length="483" mass="54313">MPPPKPTIQPRRPILRFGLQNMRINGRNSLYRDPQLVIKPQLEIPPRIPYTGAQPQMPRWRTLLMVHVKDKADELVKLDLADFRFSPGPTTENRGPQRFIRCLYSQASITIQFPSSNGYCTLSFALKISELDSFLAEMRALNIIVDLGHTRNDNPREITPRGYFDTSEGNSPATPRPHASEQQRYHMSPPLSVTSAPRSQYTSYSTVPQGSITSSRSDSQNGWHPAIKLPRPTPSPGILSPGLYKVSKVTSSLASSRQRAKKPVALLNYDGSRLHADPSVRGQLFGTQTARSSPVQAAPRKEHTLNWILSQDPPELARTPSAEFKTTDRYHPPEQEYQQQSPALTQLYTTPGGPNTSHTQSTAPTPINPAPKFVRATVTDVPFQPTPTPAPIRETRPDPPIKRKVDSLGLWRISEVSHEGLSEATRLWDEFMEKGRQAMKSSEDPKKALDSLAKYEKEFTHRWNRIVAAHDRELREVLSKTFS</sequence>
<dbReference type="AlphaFoldDB" id="A0AAN6WZ99"/>
<gene>
    <name evidence="2" type="ORF">QBC35DRAFT_488619</name>
</gene>
<feature type="compositionally biased region" description="Basic and acidic residues" evidence="1">
    <location>
        <begin position="150"/>
        <end position="159"/>
    </location>
</feature>
<protein>
    <submittedName>
        <fullName evidence="2">Uncharacterized protein</fullName>
    </submittedName>
</protein>
<name>A0AAN6WZ99_9PEZI</name>
<reference evidence="2" key="2">
    <citation type="submission" date="2023-05" db="EMBL/GenBank/DDBJ databases">
        <authorList>
            <consortium name="Lawrence Berkeley National Laboratory"/>
            <person name="Steindorff A."/>
            <person name="Hensen N."/>
            <person name="Bonometti L."/>
            <person name="Westerberg I."/>
            <person name="Brannstrom I.O."/>
            <person name="Guillou S."/>
            <person name="Cros-Aarteil S."/>
            <person name="Calhoun S."/>
            <person name="Haridas S."/>
            <person name="Kuo A."/>
            <person name="Mondo S."/>
            <person name="Pangilinan J."/>
            <person name="Riley R."/>
            <person name="Labutti K."/>
            <person name="Andreopoulos B."/>
            <person name="Lipzen A."/>
            <person name="Chen C."/>
            <person name="Yanf M."/>
            <person name="Daum C."/>
            <person name="Ng V."/>
            <person name="Clum A."/>
            <person name="Ohm R."/>
            <person name="Martin F."/>
            <person name="Silar P."/>
            <person name="Natvig D."/>
            <person name="Lalanne C."/>
            <person name="Gautier V."/>
            <person name="Ament-Velasquez S.L."/>
            <person name="Kruys A."/>
            <person name="Hutchinson M.I."/>
            <person name="Powell A.J."/>
            <person name="Barry K."/>
            <person name="Miller A.N."/>
            <person name="Grigoriev I.V."/>
            <person name="Debuchy R."/>
            <person name="Gladieux P."/>
            <person name="Thoren M.H."/>
            <person name="Johannesson H."/>
        </authorList>
    </citation>
    <scope>NUCLEOTIDE SEQUENCE</scope>
    <source>
        <strain evidence="2">PSN309</strain>
    </source>
</reference>
<organism evidence="2 3">
    <name type="scientific">Podospora australis</name>
    <dbReference type="NCBI Taxonomy" id="1536484"/>
    <lineage>
        <taxon>Eukaryota</taxon>
        <taxon>Fungi</taxon>
        <taxon>Dikarya</taxon>
        <taxon>Ascomycota</taxon>
        <taxon>Pezizomycotina</taxon>
        <taxon>Sordariomycetes</taxon>
        <taxon>Sordariomycetidae</taxon>
        <taxon>Sordariales</taxon>
        <taxon>Podosporaceae</taxon>
        <taxon>Podospora</taxon>
    </lineage>
</organism>
<keyword evidence="3" id="KW-1185">Reference proteome</keyword>
<evidence type="ECO:0000313" key="2">
    <source>
        <dbReference type="EMBL" id="KAK4190949.1"/>
    </source>
</evidence>
<dbReference type="EMBL" id="MU864362">
    <property type="protein sequence ID" value="KAK4190949.1"/>
    <property type="molecule type" value="Genomic_DNA"/>
</dbReference>
<feature type="region of interest" description="Disordered" evidence="1">
    <location>
        <begin position="346"/>
        <end position="368"/>
    </location>
</feature>
<accession>A0AAN6WZ99</accession>
<dbReference type="Proteomes" id="UP001302126">
    <property type="component" value="Unassembled WGS sequence"/>
</dbReference>
<comment type="caution">
    <text evidence="2">The sequence shown here is derived from an EMBL/GenBank/DDBJ whole genome shotgun (WGS) entry which is preliminary data.</text>
</comment>
<reference evidence="2" key="1">
    <citation type="journal article" date="2023" name="Mol. Phylogenet. Evol.">
        <title>Genome-scale phylogeny and comparative genomics of the fungal order Sordariales.</title>
        <authorList>
            <person name="Hensen N."/>
            <person name="Bonometti L."/>
            <person name="Westerberg I."/>
            <person name="Brannstrom I.O."/>
            <person name="Guillou S."/>
            <person name="Cros-Aarteil S."/>
            <person name="Calhoun S."/>
            <person name="Haridas S."/>
            <person name="Kuo A."/>
            <person name="Mondo S."/>
            <person name="Pangilinan J."/>
            <person name="Riley R."/>
            <person name="LaButti K."/>
            <person name="Andreopoulos B."/>
            <person name="Lipzen A."/>
            <person name="Chen C."/>
            <person name="Yan M."/>
            <person name="Daum C."/>
            <person name="Ng V."/>
            <person name="Clum A."/>
            <person name="Steindorff A."/>
            <person name="Ohm R.A."/>
            <person name="Martin F."/>
            <person name="Silar P."/>
            <person name="Natvig D.O."/>
            <person name="Lalanne C."/>
            <person name="Gautier V."/>
            <person name="Ament-Velasquez S.L."/>
            <person name="Kruys A."/>
            <person name="Hutchinson M.I."/>
            <person name="Powell A.J."/>
            <person name="Barry K."/>
            <person name="Miller A.N."/>
            <person name="Grigoriev I.V."/>
            <person name="Debuchy R."/>
            <person name="Gladieux P."/>
            <person name="Hiltunen Thoren M."/>
            <person name="Johannesson H."/>
        </authorList>
    </citation>
    <scope>NUCLEOTIDE SEQUENCE</scope>
    <source>
        <strain evidence="2">PSN309</strain>
    </source>
</reference>
<feature type="region of interest" description="Disordered" evidence="1">
    <location>
        <begin position="382"/>
        <end position="401"/>
    </location>
</feature>